<accession>A0ACC2T3V5</accession>
<proteinExistence type="predicted"/>
<dbReference type="Proteomes" id="UP001165960">
    <property type="component" value="Unassembled WGS sequence"/>
</dbReference>
<organism evidence="1 2">
    <name type="scientific">Entomophthora muscae</name>
    <dbReference type="NCBI Taxonomy" id="34485"/>
    <lineage>
        <taxon>Eukaryota</taxon>
        <taxon>Fungi</taxon>
        <taxon>Fungi incertae sedis</taxon>
        <taxon>Zoopagomycota</taxon>
        <taxon>Entomophthoromycotina</taxon>
        <taxon>Entomophthoromycetes</taxon>
        <taxon>Entomophthorales</taxon>
        <taxon>Entomophthoraceae</taxon>
        <taxon>Entomophthora</taxon>
    </lineage>
</organism>
<evidence type="ECO:0000313" key="1">
    <source>
        <dbReference type="EMBL" id="KAJ9069165.1"/>
    </source>
</evidence>
<gene>
    <name evidence="1" type="ORF">DSO57_1021423</name>
</gene>
<evidence type="ECO:0000313" key="2">
    <source>
        <dbReference type="Proteomes" id="UP001165960"/>
    </source>
</evidence>
<name>A0ACC2T3V5_9FUNG</name>
<keyword evidence="2" id="KW-1185">Reference proteome</keyword>
<protein>
    <submittedName>
        <fullName evidence="1">Uncharacterized protein</fullName>
    </submittedName>
</protein>
<comment type="caution">
    <text evidence="1">The sequence shown here is derived from an EMBL/GenBank/DDBJ whole genome shotgun (WGS) entry which is preliminary data.</text>
</comment>
<reference evidence="1" key="1">
    <citation type="submission" date="2022-04" db="EMBL/GenBank/DDBJ databases">
        <title>Genome of the entomopathogenic fungus Entomophthora muscae.</title>
        <authorList>
            <person name="Elya C."/>
            <person name="Lovett B.R."/>
            <person name="Lee E."/>
            <person name="Macias A.M."/>
            <person name="Hajek A.E."/>
            <person name="De Bivort B.L."/>
            <person name="Kasson M.T."/>
            <person name="De Fine Licht H.H."/>
            <person name="Stajich J.E."/>
        </authorList>
    </citation>
    <scope>NUCLEOTIDE SEQUENCE</scope>
    <source>
        <strain evidence="1">Berkeley</strain>
    </source>
</reference>
<sequence length="152" mass="17019">MLVTELLEYLDQAPISALYHAIFVGDKGWIVSHKFHQFFEAGDDVTGEIGTIICQQNLGATMFVYDILQYKHSCHQFSLVEDCRSLYPFSQMVNSHNDELFATVGSWQGGQYINGYSVEGKPRAYKSVLELGTLRSLNVAVVTVGFKTKNQG</sequence>
<dbReference type="EMBL" id="QTSX02003654">
    <property type="protein sequence ID" value="KAJ9069165.1"/>
    <property type="molecule type" value="Genomic_DNA"/>
</dbReference>